<comment type="caution">
    <text evidence="1">The sequence shown here is derived from an EMBL/GenBank/DDBJ whole genome shotgun (WGS) entry which is preliminary data.</text>
</comment>
<reference evidence="1 2" key="1">
    <citation type="submission" date="2019-01" db="EMBL/GenBank/DDBJ databases">
        <title>Sinorhodobacter populi sp. nov. isolated from the symptomatic bark tissue of Populus euramericana canker.</title>
        <authorList>
            <person name="Xu G."/>
        </authorList>
    </citation>
    <scope>NUCLEOTIDE SEQUENCE [LARGE SCALE GENOMIC DNA]</scope>
    <source>
        <strain evidence="1 2">D19-10-3-21</strain>
    </source>
</reference>
<dbReference type="Proteomes" id="UP000285295">
    <property type="component" value="Unassembled WGS sequence"/>
</dbReference>
<evidence type="ECO:0000313" key="2">
    <source>
        <dbReference type="Proteomes" id="UP000285295"/>
    </source>
</evidence>
<proteinExistence type="predicted"/>
<accession>A0A443K7N9</accession>
<dbReference type="RefSeq" id="WP_128237520.1">
    <property type="nucleotide sequence ID" value="NZ_SAUX01000013.1"/>
</dbReference>
<evidence type="ECO:0008006" key="3">
    <source>
        <dbReference type="Google" id="ProtNLM"/>
    </source>
</evidence>
<organism evidence="1 2">
    <name type="scientific">Paenirhodobacter populi</name>
    <dbReference type="NCBI Taxonomy" id="2306993"/>
    <lineage>
        <taxon>Bacteria</taxon>
        <taxon>Pseudomonadati</taxon>
        <taxon>Pseudomonadota</taxon>
        <taxon>Alphaproteobacteria</taxon>
        <taxon>Rhodobacterales</taxon>
        <taxon>Rhodobacter group</taxon>
        <taxon>Paenirhodobacter</taxon>
    </lineage>
</organism>
<dbReference type="OrthoDB" id="7876925at2"/>
<dbReference type="EMBL" id="SAUX01000013">
    <property type="protein sequence ID" value="RWR28801.1"/>
    <property type="molecule type" value="Genomic_DNA"/>
</dbReference>
<evidence type="ECO:0000313" key="1">
    <source>
        <dbReference type="EMBL" id="RWR28801.1"/>
    </source>
</evidence>
<name>A0A443K7N9_9RHOB</name>
<sequence>MSDLDRLIEAVKAGLPSPTNWRNFAAVPAVDDDNSAPVLAHRAYHGSLDAAKALHEALLPGWLYHVGWTQGERRAFVNVWDPRREWGEIAVMMPDNPARTLLVAILRAYRDSNQAEGER</sequence>
<reference evidence="1 2" key="2">
    <citation type="submission" date="2019-01" db="EMBL/GenBank/DDBJ databases">
        <authorList>
            <person name="Li Y."/>
        </authorList>
    </citation>
    <scope>NUCLEOTIDE SEQUENCE [LARGE SCALE GENOMIC DNA]</scope>
    <source>
        <strain evidence="1 2">D19-10-3-21</strain>
    </source>
</reference>
<gene>
    <name evidence="1" type="ORF">D2T31_11855</name>
</gene>
<protein>
    <recommendedName>
        <fullName evidence="3">Phage ABA sandwich domain-containing protein</fullName>
    </recommendedName>
</protein>
<dbReference type="AlphaFoldDB" id="A0A443K7N9"/>